<dbReference type="Gramene" id="Vradi01g11120.1">
    <property type="protein sequence ID" value="Vradi01g11120.1"/>
    <property type="gene ID" value="Vradi01g11120"/>
</dbReference>
<dbReference type="GO" id="GO:0003677">
    <property type="term" value="F:DNA binding"/>
    <property type="evidence" value="ECO:0007669"/>
    <property type="project" value="UniProtKB-KW"/>
</dbReference>
<evidence type="ECO:0000256" key="3">
    <source>
        <dbReference type="ARBA" id="ARBA00023163"/>
    </source>
</evidence>
<evidence type="ECO:0000256" key="2">
    <source>
        <dbReference type="ARBA" id="ARBA00023125"/>
    </source>
</evidence>
<evidence type="ECO:0000256" key="4">
    <source>
        <dbReference type="ARBA" id="ARBA00023242"/>
    </source>
</evidence>
<dbReference type="OrthoDB" id="1882472at2759"/>
<organism evidence="6 7">
    <name type="scientific">Vigna radiata var. radiata</name>
    <name type="common">Mung bean</name>
    <name type="synonym">Phaseolus aureus</name>
    <dbReference type="NCBI Taxonomy" id="3916"/>
    <lineage>
        <taxon>Eukaryota</taxon>
        <taxon>Viridiplantae</taxon>
        <taxon>Streptophyta</taxon>
        <taxon>Embryophyta</taxon>
        <taxon>Tracheophyta</taxon>
        <taxon>Spermatophyta</taxon>
        <taxon>Magnoliopsida</taxon>
        <taxon>eudicotyledons</taxon>
        <taxon>Gunneridae</taxon>
        <taxon>Pentapetalae</taxon>
        <taxon>rosids</taxon>
        <taxon>fabids</taxon>
        <taxon>Fabales</taxon>
        <taxon>Fabaceae</taxon>
        <taxon>Papilionoideae</taxon>
        <taxon>50 kb inversion clade</taxon>
        <taxon>NPAAA clade</taxon>
        <taxon>indigoferoid/millettioid clade</taxon>
        <taxon>Phaseoleae</taxon>
        <taxon>Vigna</taxon>
    </lineage>
</organism>
<evidence type="ECO:0000313" key="6">
    <source>
        <dbReference type="Proteomes" id="UP000087766"/>
    </source>
</evidence>
<dbReference type="Pfam" id="PF02365">
    <property type="entry name" value="NAM"/>
    <property type="match status" value="1"/>
</dbReference>
<dbReference type="AlphaFoldDB" id="A0A1S3UZ07"/>
<keyword evidence="4" id="KW-0539">Nucleus</keyword>
<feature type="domain" description="NAC" evidence="5">
    <location>
        <begin position="6"/>
        <end position="156"/>
    </location>
</feature>
<reference evidence="6" key="1">
    <citation type="journal article" date="2014" name="Nat. Commun.">
        <title>Genome sequence of mungbean and insights into evolution within Vigna species.</title>
        <authorList>
            <person name="Kang Y.J."/>
            <person name="Kim S.K."/>
            <person name="Kim M.Y."/>
            <person name="Lestari P."/>
            <person name="Kim K.H."/>
            <person name="Ha B.K."/>
            <person name="Jun T.H."/>
            <person name="Hwang W.J."/>
            <person name="Lee T."/>
            <person name="Lee J."/>
            <person name="Shim S."/>
            <person name="Yoon M.Y."/>
            <person name="Jang Y.E."/>
            <person name="Han K.S."/>
            <person name="Taeprayoon P."/>
            <person name="Yoon N."/>
            <person name="Somta P."/>
            <person name="Tanya P."/>
            <person name="Kim K.S."/>
            <person name="Gwag J.G."/>
            <person name="Moon J.K."/>
            <person name="Lee Y.H."/>
            <person name="Park B.S."/>
            <person name="Bombarely A."/>
            <person name="Doyle J.J."/>
            <person name="Jackson S.A."/>
            <person name="Schafleitner R."/>
            <person name="Srinives P."/>
            <person name="Varshney R.K."/>
            <person name="Lee S.H."/>
        </authorList>
    </citation>
    <scope>NUCLEOTIDE SEQUENCE [LARGE SCALE GENOMIC DNA]</scope>
    <source>
        <strain evidence="6">cv. VC1973A</strain>
    </source>
</reference>
<dbReference type="SMR" id="A0A1S3UZ07"/>
<reference evidence="7" key="2">
    <citation type="submission" date="2025-08" db="UniProtKB">
        <authorList>
            <consortium name="RefSeq"/>
        </authorList>
    </citation>
    <scope>IDENTIFICATION</scope>
    <source>
        <tissue evidence="7">Leaf</tissue>
    </source>
</reference>
<dbReference type="RefSeq" id="XP_014511311.1">
    <property type="nucleotide sequence ID" value="XM_014655825.2"/>
</dbReference>
<dbReference type="PROSITE" id="PS51005">
    <property type="entry name" value="NAC"/>
    <property type="match status" value="1"/>
</dbReference>
<dbReference type="GeneID" id="106770001"/>
<keyword evidence="3" id="KW-0804">Transcription</keyword>
<keyword evidence="1" id="KW-0805">Transcription regulation</keyword>
<keyword evidence="6" id="KW-1185">Reference proteome</keyword>
<sequence length="329" mass="36648">MAVSRLKPGFRFHPSGVELVLYFLKRKVMGKKFFGGAIAELDIYKYAPWDLPAKSCLRTGELEWYFFCPLEKKYGSGCRMKRATEIGYWKATGRDRPVQYNNKTVGKIRTLIFHKGKSPKGERTNWVMHEHRLEDKDLADKGIAQNSYVVCKVFEKEGLGPRNGAQYARPFNEEEWSDEELEIPCTASTAPVPILPMTSDASVPKDNPVPASGCTSCLSRSMPLPGTVDPSDPNDQVVNNDDEDILRMNDISQDGDKLFEKADNDQENITGGVPPLAELFVGLDAYLDAHHAGISSGQNAEFSANGMITTDDVWSLDFIELSDLDISLV</sequence>
<dbReference type="SUPFAM" id="SSF101941">
    <property type="entry name" value="NAC domain"/>
    <property type="match status" value="1"/>
</dbReference>
<gene>
    <name evidence="7" type="primary">LOC106770001</name>
</gene>
<evidence type="ECO:0000313" key="7">
    <source>
        <dbReference type="RefSeq" id="XP_014511311.1"/>
    </source>
</evidence>
<accession>A0A1S3UZ07</accession>
<proteinExistence type="predicted"/>
<evidence type="ECO:0000256" key="1">
    <source>
        <dbReference type="ARBA" id="ARBA00023015"/>
    </source>
</evidence>
<dbReference type="STRING" id="3916.A0A1S3UZ07"/>
<dbReference type="Gene3D" id="2.170.150.80">
    <property type="entry name" value="NAC domain"/>
    <property type="match status" value="1"/>
</dbReference>
<dbReference type="InterPro" id="IPR036093">
    <property type="entry name" value="NAC_dom_sf"/>
</dbReference>
<dbReference type="Proteomes" id="UP000087766">
    <property type="component" value="Chromosome 1"/>
</dbReference>
<evidence type="ECO:0000259" key="5">
    <source>
        <dbReference type="PROSITE" id="PS51005"/>
    </source>
</evidence>
<name>A0A1S3UZ07_VIGRR</name>
<dbReference type="KEGG" id="vra:106770001"/>
<dbReference type="InterPro" id="IPR003441">
    <property type="entry name" value="NAC-dom"/>
</dbReference>
<dbReference type="GO" id="GO:0006355">
    <property type="term" value="P:regulation of DNA-templated transcription"/>
    <property type="evidence" value="ECO:0007669"/>
    <property type="project" value="InterPro"/>
</dbReference>
<keyword evidence="2" id="KW-0238">DNA-binding</keyword>
<dbReference type="PANTHER" id="PTHR31744">
    <property type="entry name" value="PROTEIN CUP-SHAPED COTYLEDON 2-RELATED"/>
    <property type="match status" value="1"/>
</dbReference>
<dbReference type="PANTHER" id="PTHR31744:SF210">
    <property type="entry name" value="NAC DOMAIN-CONTAINING PROTEIN 86-LIKE"/>
    <property type="match status" value="1"/>
</dbReference>
<protein>
    <submittedName>
        <fullName evidence="7">NAC domain-containing protein 82 isoform X1</fullName>
    </submittedName>
</protein>